<dbReference type="SMART" id="SM00478">
    <property type="entry name" value="ENDO3c"/>
    <property type="match status" value="1"/>
</dbReference>
<feature type="domain" description="HhH-GPD" evidence="13">
    <location>
        <begin position="45"/>
        <end position="193"/>
    </location>
</feature>
<dbReference type="Gene3D" id="1.10.1670.10">
    <property type="entry name" value="Helix-hairpin-Helix base-excision DNA repair enzymes (C-terminal)"/>
    <property type="match status" value="1"/>
</dbReference>
<keyword evidence="5 12" id="KW-0378">Hydrolase</keyword>
<comment type="caution">
    <text evidence="14">The sequence shown here is derived from an EMBL/GenBank/DDBJ whole genome shotgun (WGS) entry which is preliminary data.</text>
</comment>
<dbReference type="NCBIfam" id="TIGR01083">
    <property type="entry name" value="nth"/>
    <property type="match status" value="1"/>
</dbReference>
<dbReference type="FunFam" id="1.10.340.30:FF:000001">
    <property type="entry name" value="Endonuclease III"/>
    <property type="match status" value="1"/>
</dbReference>
<dbReference type="GO" id="GO:0003677">
    <property type="term" value="F:DNA binding"/>
    <property type="evidence" value="ECO:0007669"/>
    <property type="project" value="UniProtKB-UniRule"/>
</dbReference>
<evidence type="ECO:0000256" key="9">
    <source>
        <dbReference type="ARBA" id="ARBA00023204"/>
    </source>
</evidence>
<dbReference type="Gene3D" id="1.10.340.30">
    <property type="entry name" value="Hypothetical protein, domain 2"/>
    <property type="match status" value="1"/>
</dbReference>
<organism evidence="14 15">
    <name type="scientific">Candidatus Sungbacteria bacterium RIFCSPHIGHO2_02_FULL_53_17</name>
    <dbReference type="NCBI Taxonomy" id="1802275"/>
    <lineage>
        <taxon>Bacteria</taxon>
        <taxon>Candidatus Sungiibacteriota</taxon>
    </lineage>
</organism>
<keyword evidence="10 12" id="KW-0456">Lyase</keyword>
<keyword evidence="4 12" id="KW-0227">DNA damage</keyword>
<keyword evidence="6 12" id="KW-0408">Iron</keyword>
<evidence type="ECO:0000256" key="3">
    <source>
        <dbReference type="ARBA" id="ARBA00022723"/>
    </source>
</evidence>
<evidence type="ECO:0000256" key="11">
    <source>
        <dbReference type="ARBA" id="ARBA00023295"/>
    </source>
</evidence>
<dbReference type="InterPro" id="IPR005759">
    <property type="entry name" value="Nth"/>
</dbReference>
<evidence type="ECO:0000259" key="13">
    <source>
        <dbReference type="SMART" id="SM00478"/>
    </source>
</evidence>
<dbReference type="Pfam" id="PF00730">
    <property type="entry name" value="HhH-GPD"/>
    <property type="match status" value="1"/>
</dbReference>
<comment type="catalytic activity">
    <reaction evidence="12">
        <text>2'-deoxyribonucleotide-(2'-deoxyribose 5'-phosphate)-2'-deoxyribonucleotide-DNA = a 3'-end 2'-deoxyribonucleotide-(2,3-dehydro-2,3-deoxyribose 5'-phosphate)-DNA + a 5'-end 5'-phospho-2'-deoxyribonucleoside-DNA + H(+)</text>
        <dbReference type="Rhea" id="RHEA:66592"/>
        <dbReference type="Rhea" id="RHEA-COMP:13180"/>
        <dbReference type="Rhea" id="RHEA-COMP:16897"/>
        <dbReference type="Rhea" id="RHEA-COMP:17067"/>
        <dbReference type="ChEBI" id="CHEBI:15378"/>
        <dbReference type="ChEBI" id="CHEBI:136412"/>
        <dbReference type="ChEBI" id="CHEBI:157695"/>
        <dbReference type="ChEBI" id="CHEBI:167181"/>
        <dbReference type="EC" id="4.2.99.18"/>
    </reaction>
</comment>
<dbReference type="GO" id="GO:0006285">
    <property type="term" value="P:base-excision repair, AP site formation"/>
    <property type="evidence" value="ECO:0007669"/>
    <property type="project" value="TreeGrafter"/>
</dbReference>
<dbReference type="EC" id="4.2.99.18" evidence="12"/>
<comment type="cofactor">
    <cofactor evidence="12">
        <name>[4Fe-4S] cluster</name>
        <dbReference type="ChEBI" id="CHEBI:49883"/>
    </cofactor>
    <text evidence="12">Binds 1 [4Fe-4S] cluster.</text>
</comment>
<evidence type="ECO:0000256" key="1">
    <source>
        <dbReference type="ARBA" id="ARBA00008343"/>
    </source>
</evidence>
<dbReference type="InterPro" id="IPR023170">
    <property type="entry name" value="HhH_base_excis_C"/>
</dbReference>
<dbReference type="GO" id="GO:0046872">
    <property type="term" value="F:metal ion binding"/>
    <property type="evidence" value="ECO:0007669"/>
    <property type="project" value="UniProtKB-KW"/>
</dbReference>
<dbReference type="FunFam" id="1.10.1670.10:FF:000001">
    <property type="entry name" value="Endonuclease III"/>
    <property type="match status" value="1"/>
</dbReference>
<dbReference type="InterPro" id="IPR003651">
    <property type="entry name" value="Endonuclease3_FeS-loop_motif"/>
</dbReference>
<comment type="similarity">
    <text evidence="1 12">Belongs to the Nth/MutY family.</text>
</comment>
<dbReference type="Proteomes" id="UP000177177">
    <property type="component" value="Unassembled WGS sequence"/>
</dbReference>
<feature type="binding site" evidence="12">
    <location>
        <position position="211"/>
    </location>
    <ligand>
        <name>[4Fe-4S] cluster</name>
        <dbReference type="ChEBI" id="CHEBI:49883"/>
    </ligand>
</feature>
<feature type="binding site" evidence="12">
    <location>
        <position position="202"/>
    </location>
    <ligand>
        <name>[4Fe-4S] cluster</name>
        <dbReference type="ChEBI" id="CHEBI:49883"/>
    </ligand>
</feature>
<keyword evidence="14" id="KW-0255">Endonuclease</keyword>
<comment type="function">
    <text evidence="12">DNA repair enzyme that has both DNA N-glycosylase activity and AP-lyase activity. The DNA N-glycosylase activity releases various damaged pyrimidines from DNA by cleaving the N-glycosidic bond, leaving an AP (apurinic/apyrimidinic) site. The AP-lyase activity cleaves the phosphodiester bond 3' to the AP site by a beta-elimination, leaving a 3'-terminal unsaturated sugar and a product with a terminal 5'-phosphate.</text>
</comment>
<keyword evidence="7 12" id="KW-0411">Iron-sulfur</keyword>
<feature type="binding site" evidence="12">
    <location>
        <position position="205"/>
    </location>
    <ligand>
        <name>[4Fe-4S] cluster</name>
        <dbReference type="ChEBI" id="CHEBI:49883"/>
    </ligand>
</feature>
<dbReference type="InterPro" id="IPR003265">
    <property type="entry name" value="HhH-GPD_domain"/>
</dbReference>
<dbReference type="InterPro" id="IPR011257">
    <property type="entry name" value="DNA_glycosylase"/>
</dbReference>
<dbReference type="PIRSF" id="PIRSF001435">
    <property type="entry name" value="Nth"/>
    <property type="match status" value="1"/>
</dbReference>
<evidence type="ECO:0000256" key="5">
    <source>
        <dbReference type="ARBA" id="ARBA00022801"/>
    </source>
</evidence>
<evidence type="ECO:0000256" key="12">
    <source>
        <dbReference type="HAMAP-Rule" id="MF_00942"/>
    </source>
</evidence>
<evidence type="ECO:0000313" key="14">
    <source>
        <dbReference type="EMBL" id="OHA03263.1"/>
    </source>
</evidence>
<gene>
    <name evidence="12" type="primary">nth</name>
    <name evidence="14" type="ORF">A3C92_03265</name>
</gene>
<reference evidence="14 15" key="1">
    <citation type="journal article" date="2016" name="Nat. Commun.">
        <title>Thousands of microbial genomes shed light on interconnected biogeochemical processes in an aquifer system.</title>
        <authorList>
            <person name="Anantharaman K."/>
            <person name="Brown C.T."/>
            <person name="Hug L.A."/>
            <person name="Sharon I."/>
            <person name="Castelle C.J."/>
            <person name="Probst A.J."/>
            <person name="Thomas B.C."/>
            <person name="Singh A."/>
            <person name="Wilkins M.J."/>
            <person name="Karaoz U."/>
            <person name="Brodie E.L."/>
            <person name="Williams K.H."/>
            <person name="Hubbard S.S."/>
            <person name="Banfield J.F."/>
        </authorList>
    </citation>
    <scope>NUCLEOTIDE SEQUENCE [LARGE SCALE GENOMIC DNA]</scope>
</reference>
<dbReference type="EMBL" id="MHQN01000021">
    <property type="protein sequence ID" value="OHA03263.1"/>
    <property type="molecule type" value="Genomic_DNA"/>
</dbReference>
<dbReference type="GO" id="GO:0140078">
    <property type="term" value="F:class I DNA-(apurinic or apyrimidinic site) endonuclease activity"/>
    <property type="evidence" value="ECO:0007669"/>
    <property type="project" value="UniProtKB-EC"/>
</dbReference>
<evidence type="ECO:0000256" key="10">
    <source>
        <dbReference type="ARBA" id="ARBA00023239"/>
    </source>
</evidence>
<accession>A0A1G2KV42</accession>
<keyword evidence="3 12" id="KW-0479">Metal-binding</keyword>
<keyword evidence="9 12" id="KW-0234">DNA repair</keyword>
<dbReference type="GO" id="GO:0019104">
    <property type="term" value="F:DNA N-glycosylase activity"/>
    <property type="evidence" value="ECO:0007669"/>
    <property type="project" value="UniProtKB-UniRule"/>
</dbReference>
<evidence type="ECO:0000313" key="15">
    <source>
        <dbReference type="Proteomes" id="UP000177177"/>
    </source>
</evidence>
<evidence type="ECO:0000256" key="8">
    <source>
        <dbReference type="ARBA" id="ARBA00023125"/>
    </source>
</evidence>
<evidence type="ECO:0000256" key="7">
    <source>
        <dbReference type="ARBA" id="ARBA00023014"/>
    </source>
</evidence>
<proteinExistence type="inferred from homology"/>
<evidence type="ECO:0000256" key="6">
    <source>
        <dbReference type="ARBA" id="ARBA00023004"/>
    </source>
</evidence>
<dbReference type="HAMAP" id="MF_00942">
    <property type="entry name" value="Nth"/>
    <property type="match status" value="1"/>
</dbReference>
<keyword evidence="8 12" id="KW-0238">DNA-binding</keyword>
<keyword evidence="11 12" id="KW-0326">Glycosidase</keyword>
<dbReference type="SUPFAM" id="SSF48150">
    <property type="entry name" value="DNA-glycosylase"/>
    <property type="match status" value="1"/>
</dbReference>
<keyword evidence="2 12" id="KW-0004">4Fe-4S</keyword>
<evidence type="ECO:0000256" key="2">
    <source>
        <dbReference type="ARBA" id="ARBA00022485"/>
    </source>
</evidence>
<dbReference type="AlphaFoldDB" id="A0A1G2KV42"/>
<evidence type="ECO:0000256" key="4">
    <source>
        <dbReference type="ARBA" id="ARBA00022763"/>
    </source>
</evidence>
<name>A0A1G2KV42_9BACT</name>
<sequence length="234" mass="26415">MSHEIFDAKKKRARKIFSALKKTYPHARIALRYANPWELLVAVILSAQCTDKKVNEVTPALFKKYPALDDYVTANPREFEMLIRQTGFYHAKAKAILASAKIVKGTFGGRVPKTMEKILTLRGVARKSANVVLGNAYGVVDGIAVDTHVRRLSQRMGCTTHHDPVKIERDLMALLPKKDWFASTYLLIDHGRAICTAKDPRCDLCPLKDICPSAFAFPRFTRHVSRDTKKKYGK</sequence>
<dbReference type="Pfam" id="PF10576">
    <property type="entry name" value="EndIII_4Fe-2S"/>
    <property type="match status" value="1"/>
</dbReference>
<protein>
    <recommendedName>
        <fullName evidence="12">Endonuclease III</fullName>
        <ecNumber evidence="12">4.2.99.18</ecNumber>
    </recommendedName>
    <alternativeName>
        <fullName evidence="12">DNA-(apurinic or apyrimidinic site) lyase</fullName>
    </alternativeName>
</protein>
<keyword evidence="14" id="KW-0540">Nuclease</keyword>
<dbReference type="GO" id="GO:0051539">
    <property type="term" value="F:4 iron, 4 sulfur cluster binding"/>
    <property type="evidence" value="ECO:0007669"/>
    <property type="project" value="UniProtKB-UniRule"/>
</dbReference>
<dbReference type="PANTHER" id="PTHR10359">
    <property type="entry name" value="A/G-SPECIFIC ADENINE GLYCOSYLASE/ENDONUCLEASE III"/>
    <property type="match status" value="1"/>
</dbReference>
<dbReference type="CDD" id="cd00056">
    <property type="entry name" value="ENDO3c"/>
    <property type="match status" value="1"/>
</dbReference>
<dbReference type="PANTHER" id="PTHR10359:SF18">
    <property type="entry name" value="ENDONUCLEASE III"/>
    <property type="match status" value="1"/>
</dbReference>
<feature type="binding site" evidence="12">
    <location>
        <position position="195"/>
    </location>
    <ligand>
        <name>[4Fe-4S] cluster</name>
        <dbReference type="ChEBI" id="CHEBI:49883"/>
    </ligand>
</feature>
<dbReference type="SMART" id="SM00525">
    <property type="entry name" value="FES"/>
    <property type="match status" value="1"/>
</dbReference>